<dbReference type="PROSITE" id="PS50072">
    <property type="entry name" value="CSA_PPIASE_2"/>
    <property type="match status" value="1"/>
</dbReference>
<keyword evidence="4" id="KW-0413">Isomerase</keyword>
<evidence type="ECO:0000259" key="6">
    <source>
        <dbReference type="PROSITE" id="PS50072"/>
    </source>
</evidence>
<organism evidence="7 8">
    <name type="scientific">Aulographum hederae CBS 113979</name>
    <dbReference type="NCBI Taxonomy" id="1176131"/>
    <lineage>
        <taxon>Eukaryota</taxon>
        <taxon>Fungi</taxon>
        <taxon>Dikarya</taxon>
        <taxon>Ascomycota</taxon>
        <taxon>Pezizomycotina</taxon>
        <taxon>Dothideomycetes</taxon>
        <taxon>Pleosporomycetidae</taxon>
        <taxon>Aulographales</taxon>
        <taxon>Aulographaceae</taxon>
    </lineage>
</organism>
<dbReference type="OrthoDB" id="407558at2759"/>
<dbReference type="GO" id="GO:0016018">
    <property type="term" value="F:cyclosporin A binding"/>
    <property type="evidence" value="ECO:0007669"/>
    <property type="project" value="TreeGrafter"/>
</dbReference>
<dbReference type="InterPro" id="IPR002130">
    <property type="entry name" value="Cyclophilin-type_PPIase_dom"/>
</dbReference>
<feature type="compositionally biased region" description="Low complexity" evidence="5">
    <location>
        <begin position="200"/>
        <end position="214"/>
    </location>
</feature>
<comment type="catalytic activity">
    <reaction evidence="1">
        <text>[protein]-peptidylproline (omega=180) = [protein]-peptidylproline (omega=0)</text>
        <dbReference type="Rhea" id="RHEA:16237"/>
        <dbReference type="Rhea" id="RHEA-COMP:10747"/>
        <dbReference type="Rhea" id="RHEA-COMP:10748"/>
        <dbReference type="ChEBI" id="CHEBI:83833"/>
        <dbReference type="ChEBI" id="CHEBI:83834"/>
        <dbReference type="EC" id="5.2.1.8"/>
    </reaction>
</comment>
<feature type="domain" description="PPIase cyclophilin-type" evidence="6">
    <location>
        <begin position="8"/>
        <end position="167"/>
    </location>
</feature>
<dbReference type="PANTHER" id="PTHR11071">
    <property type="entry name" value="PEPTIDYL-PROLYL CIS-TRANS ISOMERASE"/>
    <property type="match status" value="1"/>
</dbReference>
<evidence type="ECO:0000256" key="3">
    <source>
        <dbReference type="ARBA" id="ARBA00023110"/>
    </source>
</evidence>
<dbReference type="EMBL" id="ML977176">
    <property type="protein sequence ID" value="KAF1983329.1"/>
    <property type="molecule type" value="Genomic_DNA"/>
</dbReference>
<evidence type="ECO:0000313" key="7">
    <source>
        <dbReference type="EMBL" id="KAF1983329.1"/>
    </source>
</evidence>
<feature type="compositionally biased region" description="Polar residues" evidence="5">
    <location>
        <begin position="232"/>
        <end position="241"/>
    </location>
</feature>
<dbReference type="EC" id="5.2.1.8" evidence="2"/>
<accession>A0A6G1GRF0</accession>
<dbReference type="PANTHER" id="PTHR11071:SF561">
    <property type="entry name" value="PEPTIDYL-PROLYL CIS-TRANS ISOMERASE D-RELATED"/>
    <property type="match status" value="1"/>
</dbReference>
<keyword evidence="8" id="KW-1185">Reference proteome</keyword>
<dbReference type="Gene3D" id="2.40.100.10">
    <property type="entry name" value="Cyclophilin-like"/>
    <property type="match status" value="1"/>
</dbReference>
<evidence type="ECO:0000256" key="4">
    <source>
        <dbReference type="ARBA" id="ARBA00023235"/>
    </source>
</evidence>
<feature type="compositionally biased region" description="Basic residues" evidence="5">
    <location>
        <begin position="215"/>
        <end position="231"/>
    </location>
</feature>
<name>A0A6G1GRF0_9PEZI</name>
<dbReference type="GO" id="GO:0006457">
    <property type="term" value="P:protein folding"/>
    <property type="evidence" value="ECO:0007669"/>
    <property type="project" value="TreeGrafter"/>
</dbReference>
<evidence type="ECO:0000313" key="8">
    <source>
        <dbReference type="Proteomes" id="UP000800041"/>
    </source>
</evidence>
<feature type="compositionally biased region" description="Basic and acidic residues" evidence="5">
    <location>
        <begin position="292"/>
        <end position="302"/>
    </location>
</feature>
<protein>
    <recommendedName>
        <fullName evidence="2">peptidylprolyl isomerase</fullName>
        <ecNumber evidence="2">5.2.1.8</ecNumber>
    </recommendedName>
</protein>
<dbReference type="Pfam" id="PF00160">
    <property type="entry name" value="Pro_isomerase"/>
    <property type="match status" value="1"/>
</dbReference>
<evidence type="ECO:0000256" key="1">
    <source>
        <dbReference type="ARBA" id="ARBA00000971"/>
    </source>
</evidence>
<evidence type="ECO:0000256" key="5">
    <source>
        <dbReference type="SAM" id="MobiDB-lite"/>
    </source>
</evidence>
<proteinExistence type="predicted"/>
<feature type="compositionally biased region" description="Low complexity" evidence="5">
    <location>
        <begin position="242"/>
        <end position="260"/>
    </location>
</feature>
<dbReference type="Proteomes" id="UP000800041">
    <property type="component" value="Unassembled WGS sequence"/>
</dbReference>
<evidence type="ECO:0000256" key="2">
    <source>
        <dbReference type="ARBA" id="ARBA00013194"/>
    </source>
</evidence>
<feature type="region of interest" description="Disordered" evidence="5">
    <location>
        <begin position="166"/>
        <end position="383"/>
    </location>
</feature>
<keyword evidence="3" id="KW-0697">Rotamase</keyword>
<feature type="compositionally biased region" description="Basic and acidic residues" evidence="5">
    <location>
        <begin position="262"/>
        <end position="281"/>
    </location>
</feature>
<dbReference type="AlphaFoldDB" id="A0A6G1GRF0"/>
<dbReference type="SUPFAM" id="SSF50891">
    <property type="entry name" value="Cyclophilin-like"/>
    <property type="match status" value="1"/>
</dbReference>
<dbReference type="GO" id="GO:0003755">
    <property type="term" value="F:peptidyl-prolyl cis-trans isomerase activity"/>
    <property type="evidence" value="ECO:0007669"/>
    <property type="project" value="UniProtKB-KW"/>
</dbReference>
<dbReference type="GO" id="GO:0005737">
    <property type="term" value="C:cytoplasm"/>
    <property type="evidence" value="ECO:0007669"/>
    <property type="project" value="TreeGrafter"/>
</dbReference>
<feature type="compositionally biased region" description="Basic residues" evidence="5">
    <location>
        <begin position="303"/>
        <end position="312"/>
    </location>
</feature>
<sequence length="383" mass="42687">MAAARLRVFLDVAVGEKTERLVIELWTDRTPKICESFRAVCTAEQQTSSDGLTCSRFDRVSPVLSGEIMAKCEMGGHSMLGSNMEEENVPWRKVDEAGLVFLDSWDKDANSIRFSISLGPHKDSTDKSTVIGRLIDSKSALSHITQVPLDSLTNQPLKPILINSCGELPPTPISPARQAHHKPTTSDSHARGRPKRRHTSSPSPSRTRSSSPSRGHTRPSGSRHRTHHISKSQKSTRPSSPTTSQDRTQSSHSRSSSTSSRRPRDENRSPKQLRFELRDGGKSAGRGRGGRRRSEASPDHNLRGRLRRRSRSRSIAGTREAIEEGDEMVLVDDEEEETRHVRKRSPPPSRGRSPEGKGNSSPLFRRQRSFPNQYGMGRGTERE</sequence>
<feature type="compositionally biased region" description="Acidic residues" evidence="5">
    <location>
        <begin position="323"/>
        <end position="336"/>
    </location>
</feature>
<gene>
    <name evidence="7" type="ORF">K402DRAFT_396803</name>
</gene>
<reference evidence="7" key="1">
    <citation type="journal article" date="2020" name="Stud. Mycol.">
        <title>101 Dothideomycetes genomes: a test case for predicting lifestyles and emergence of pathogens.</title>
        <authorList>
            <person name="Haridas S."/>
            <person name="Albert R."/>
            <person name="Binder M."/>
            <person name="Bloem J."/>
            <person name="Labutti K."/>
            <person name="Salamov A."/>
            <person name="Andreopoulos B."/>
            <person name="Baker S."/>
            <person name="Barry K."/>
            <person name="Bills G."/>
            <person name="Bluhm B."/>
            <person name="Cannon C."/>
            <person name="Castanera R."/>
            <person name="Culley D."/>
            <person name="Daum C."/>
            <person name="Ezra D."/>
            <person name="Gonzalez J."/>
            <person name="Henrissat B."/>
            <person name="Kuo A."/>
            <person name="Liang C."/>
            <person name="Lipzen A."/>
            <person name="Lutzoni F."/>
            <person name="Magnuson J."/>
            <person name="Mondo S."/>
            <person name="Nolan M."/>
            <person name="Ohm R."/>
            <person name="Pangilinan J."/>
            <person name="Park H.-J."/>
            <person name="Ramirez L."/>
            <person name="Alfaro M."/>
            <person name="Sun H."/>
            <person name="Tritt A."/>
            <person name="Yoshinaga Y."/>
            <person name="Zwiers L.-H."/>
            <person name="Turgeon B."/>
            <person name="Goodwin S."/>
            <person name="Spatafora J."/>
            <person name="Crous P."/>
            <person name="Grigoriev I."/>
        </authorList>
    </citation>
    <scope>NUCLEOTIDE SEQUENCE</scope>
    <source>
        <strain evidence="7">CBS 113979</strain>
    </source>
</reference>
<dbReference type="InterPro" id="IPR029000">
    <property type="entry name" value="Cyclophilin-like_dom_sf"/>
</dbReference>